<protein>
    <submittedName>
        <fullName evidence="1">Uncharacterized protein</fullName>
    </submittedName>
</protein>
<dbReference type="Proteomes" id="UP001163603">
    <property type="component" value="Chromosome 14"/>
</dbReference>
<organism evidence="1 2">
    <name type="scientific">Pistacia integerrima</name>
    <dbReference type="NCBI Taxonomy" id="434235"/>
    <lineage>
        <taxon>Eukaryota</taxon>
        <taxon>Viridiplantae</taxon>
        <taxon>Streptophyta</taxon>
        <taxon>Embryophyta</taxon>
        <taxon>Tracheophyta</taxon>
        <taxon>Spermatophyta</taxon>
        <taxon>Magnoliopsida</taxon>
        <taxon>eudicotyledons</taxon>
        <taxon>Gunneridae</taxon>
        <taxon>Pentapetalae</taxon>
        <taxon>rosids</taxon>
        <taxon>malvids</taxon>
        <taxon>Sapindales</taxon>
        <taxon>Anacardiaceae</taxon>
        <taxon>Pistacia</taxon>
    </lineage>
</organism>
<name>A0ACC0X929_9ROSI</name>
<comment type="caution">
    <text evidence="1">The sequence shown here is derived from an EMBL/GenBank/DDBJ whole genome shotgun (WGS) entry which is preliminary data.</text>
</comment>
<keyword evidence="2" id="KW-1185">Reference proteome</keyword>
<reference evidence="2" key="1">
    <citation type="journal article" date="2023" name="G3 (Bethesda)">
        <title>Genome assembly and association tests identify interacting loci associated with vigor, precocity, and sex in interspecific pistachio rootstocks.</title>
        <authorList>
            <person name="Palmer W."/>
            <person name="Jacygrad E."/>
            <person name="Sagayaradj S."/>
            <person name="Cavanaugh K."/>
            <person name="Han R."/>
            <person name="Bertier L."/>
            <person name="Beede B."/>
            <person name="Kafkas S."/>
            <person name="Golino D."/>
            <person name="Preece J."/>
            <person name="Michelmore R."/>
        </authorList>
    </citation>
    <scope>NUCLEOTIDE SEQUENCE [LARGE SCALE GENOMIC DNA]</scope>
</reference>
<accession>A0ACC0X929</accession>
<proteinExistence type="predicted"/>
<dbReference type="EMBL" id="CM047749">
    <property type="protein sequence ID" value="KAJ0011346.1"/>
    <property type="molecule type" value="Genomic_DNA"/>
</dbReference>
<evidence type="ECO:0000313" key="2">
    <source>
        <dbReference type="Proteomes" id="UP001163603"/>
    </source>
</evidence>
<evidence type="ECO:0000313" key="1">
    <source>
        <dbReference type="EMBL" id="KAJ0011346.1"/>
    </source>
</evidence>
<sequence>MFRKLKWFSTFSHRSWSIKRLPNAHHFPNPKSPASPLSSAPTPTATPTEAVDVTLDTLHEIAVYIHRFHNLDLFQQGWYQIKISMRWEDSESMGIPARVVQYEAPELGPEDTYGVWRIDDMENSFSTQPFRIRYARQDVYLSIMIAFNLSDSRHEGPSTSAVILKFELMYSPGLESGPELQSSLGACPAAVHEFRIPPKALLGLHSYCPVHFDALHTVLVDVSVHISLLKASSSTASLKSGFKTGDAWGPLASVGRKQVMLIKALISAYEILLGDLQRISKAIDHALDLTDCTSKLDDMKFVGSVDCTVLGQFSGMQQNGVEKAKGKTDLSDELSYSISWDDLLNAFQILGNQILYLWNTFLMFHRANRAKVMEFLCDTWANDRKAEWSIWMVYSKVEMPSHFLSTGVDESYQPFRAKALSLRKYSVSEDPAQSAAMRAELHWRSIAQMRINNRSLQDMHIFGDPSHIPIVIVEHVTSAPLRTTSGNSYFSQLDQREKHGFLIRPSIEAVEKSTGASSQPSGHVLKIVVFVHGFQVCSTHFSLNELLIYLFWWL</sequence>
<gene>
    <name evidence="1" type="ORF">Pint_32923</name>
</gene>